<dbReference type="InterPro" id="IPR038584">
    <property type="entry name" value="Ribosomal_bL33_sf"/>
</dbReference>
<organism evidence="7 8">
    <name type="scientific">Aquicella siphonis</name>
    <dbReference type="NCBI Taxonomy" id="254247"/>
    <lineage>
        <taxon>Bacteria</taxon>
        <taxon>Pseudomonadati</taxon>
        <taxon>Pseudomonadota</taxon>
        <taxon>Gammaproteobacteria</taxon>
        <taxon>Legionellales</taxon>
        <taxon>Coxiellaceae</taxon>
        <taxon>Aquicella</taxon>
    </lineage>
</organism>
<protein>
    <recommendedName>
        <fullName evidence="4">Large ribosomal subunit protein bL33</fullName>
    </recommendedName>
    <alternativeName>
        <fullName evidence="5">50S ribosomal protein L33</fullName>
    </alternativeName>
</protein>
<dbReference type="NCBIfam" id="TIGR01023">
    <property type="entry name" value="rpmG_bact"/>
    <property type="match status" value="1"/>
</dbReference>
<accession>A0A5E4PEP4</accession>
<evidence type="ECO:0000256" key="5">
    <source>
        <dbReference type="ARBA" id="ARBA00035488"/>
    </source>
</evidence>
<dbReference type="EMBL" id="LR699119">
    <property type="protein sequence ID" value="VVC74897.1"/>
    <property type="molecule type" value="Genomic_DNA"/>
</dbReference>
<name>A0A5E4PEP4_9COXI</name>
<evidence type="ECO:0000256" key="2">
    <source>
        <dbReference type="ARBA" id="ARBA00022980"/>
    </source>
</evidence>
<dbReference type="GO" id="GO:0005840">
    <property type="term" value="C:ribosome"/>
    <property type="evidence" value="ECO:0007669"/>
    <property type="project" value="UniProtKB-KW"/>
</dbReference>
<dbReference type="SUPFAM" id="SSF57829">
    <property type="entry name" value="Zn-binding ribosomal proteins"/>
    <property type="match status" value="1"/>
</dbReference>
<evidence type="ECO:0000313" key="8">
    <source>
        <dbReference type="Proteomes" id="UP000324194"/>
    </source>
</evidence>
<dbReference type="Gene3D" id="2.20.28.120">
    <property type="entry name" value="Ribosomal protein L33"/>
    <property type="match status" value="1"/>
</dbReference>
<dbReference type="Proteomes" id="UP000324194">
    <property type="component" value="Chromosome 1"/>
</dbReference>
<evidence type="ECO:0000256" key="1">
    <source>
        <dbReference type="ARBA" id="ARBA00007596"/>
    </source>
</evidence>
<proteinExistence type="inferred from homology"/>
<sequence length="64" mass="7389">MRDKIKMLSTGKTKAGKPTGTFRTTTKNKKKTTEKLKMKHYDPRAYNAKTDKVGMHVLFEETKL</sequence>
<reference evidence="7 8" key="1">
    <citation type="submission" date="2019-08" db="EMBL/GenBank/DDBJ databases">
        <authorList>
            <person name="Guy L."/>
        </authorList>
    </citation>
    <scope>NUCLEOTIDE SEQUENCE [LARGE SCALE GENOMIC DNA]</scope>
    <source>
        <strain evidence="7 8">SGT-108</strain>
    </source>
</reference>
<evidence type="ECO:0000313" key="7">
    <source>
        <dbReference type="EMBL" id="VVC74897.1"/>
    </source>
</evidence>
<dbReference type="GO" id="GO:0006412">
    <property type="term" value="P:translation"/>
    <property type="evidence" value="ECO:0007669"/>
    <property type="project" value="InterPro"/>
</dbReference>
<gene>
    <name evidence="7" type="primary">rpmG</name>
    <name evidence="7" type="ORF">AQUSIP_01710</name>
</gene>
<dbReference type="RefSeq" id="WP_148337716.1">
    <property type="nucleotide sequence ID" value="NZ_LR699119.1"/>
</dbReference>
<dbReference type="Pfam" id="PF00471">
    <property type="entry name" value="Ribosomal_L33"/>
    <property type="match status" value="1"/>
</dbReference>
<dbReference type="InterPro" id="IPR011332">
    <property type="entry name" value="Ribosomal_zn-bd"/>
</dbReference>
<dbReference type="InterPro" id="IPR001705">
    <property type="entry name" value="Ribosomal_bL33"/>
</dbReference>
<evidence type="ECO:0000256" key="6">
    <source>
        <dbReference type="SAM" id="MobiDB-lite"/>
    </source>
</evidence>
<comment type="similarity">
    <text evidence="1">Belongs to the bacterial ribosomal protein bL33 family.</text>
</comment>
<dbReference type="GO" id="GO:0003735">
    <property type="term" value="F:structural constituent of ribosome"/>
    <property type="evidence" value="ECO:0007669"/>
    <property type="project" value="InterPro"/>
</dbReference>
<keyword evidence="3" id="KW-0687">Ribonucleoprotein</keyword>
<keyword evidence="2 7" id="KW-0689">Ribosomal protein</keyword>
<dbReference type="GO" id="GO:0005737">
    <property type="term" value="C:cytoplasm"/>
    <property type="evidence" value="ECO:0007669"/>
    <property type="project" value="UniProtKB-ARBA"/>
</dbReference>
<dbReference type="AlphaFoldDB" id="A0A5E4PEP4"/>
<dbReference type="GO" id="GO:1990904">
    <property type="term" value="C:ribonucleoprotein complex"/>
    <property type="evidence" value="ECO:0007669"/>
    <property type="project" value="UniProtKB-KW"/>
</dbReference>
<evidence type="ECO:0000256" key="3">
    <source>
        <dbReference type="ARBA" id="ARBA00023274"/>
    </source>
</evidence>
<feature type="region of interest" description="Disordered" evidence="6">
    <location>
        <begin position="1"/>
        <end position="35"/>
    </location>
</feature>
<dbReference type="KEGG" id="asip:AQUSIP_01710"/>
<feature type="compositionally biased region" description="Low complexity" evidence="6">
    <location>
        <begin position="10"/>
        <end position="25"/>
    </location>
</feature>
<keyword evidence="8" id="KW-1185">Reference proteome</keyword>
<evidence type="ECO:0000256" key="4">
    <source>
        <dbReference type="ARBA" id="ARBA00035176"/>
    </source>
</evidence>